<dbReference type="Proteomes" id="UP000198215">
    <property type="component" value="Chromosome I"/>
</dbReference>
<feature type="compositionally biased region" description="Basic and acidic residues" evidence="1">
    <location>
        <begin position="234"/>
        <end position="248"/>
    </location>
</feature>
<keyword evidence="3" id="KW-1185">Reference proteome</keyword>
<gene>
    <name evidence="2" type="ORF">GA0070614_4323</name>
</gene>
<reference evidence="3" key="1">
    <citation type="submission" date="2016-06" db="EMBL/GenBank/DDBJ databases">
        <authorList>
            <person name="Varghese N."/>
            <person name="Submissions Spin"/>
        </authorList>
    </citation>
    <scope>NUCLEOTIDE SEQUENCE [LARGE SCALE GENOMIC DNA]</scope>
    <source>
        <strain evidence="3">DSM 45161</strain>
    </source>
</reference>
<dbReference type="EMBL" id="LT607753">
    <property type="protein sequence ID" value="SCG67964.1"/>
    <property type="molecule type" value="Genomic_DNA"/>
</dbReference>
<name>A0A1C5JBI7_9ACTN</name>
<evidence type="ECO:0000256" key="1">
    <source>
        <dbReference type="SAM" id="MobiDB-lite"/>
    </source>
</evidence>
<feature type="region of interest" description="Disordered" evidence="1">
    <location>
        <begin position="198"/>
        <end position="275"/>
    </location>
</feature>
<sequence length="275" mass="29528">MELPRPWTAISSDIVDSSPGGYPRHSDLALAAESIMSRVEQACPNGGSWIHRERGDGELVLVPADVPVAWVLARFLDQVRVEVGEYNRNKNAESRLRLRIGIDFGDVQVDTAGIPRGGDAIVHAVRLQSCAAARDAMLAVPDAPVVAVVSDTVYQRVVPHQALGVQPRMFRRVRAHVPAKGFDATAWLHLPGYPPPWVSADDPAPAGDLGPDTGTPPDGHRADPTGSMPRPRPPRADQGRTLDGRRTGDNVGQVVYGDHATVTNHGGIGNGRNWT</sequence>
<accession>A0A1C5JBI7</accession>
<evidence type="ECO:0000313" key="3">
    <source>
        <dbReference type="Proteomes" id="UP000198215"/>
    </source>
</evidence>
<dbReference type="Gene3D" id="3.30.70.1230">
    <property type="entry name" value="Nucleotide cyclase"/>
    <property type="match status" value="1"/>
</dbReference>
<feature type="compositionally biased region" description="Gly residues" evidence="1">
    <location>
        <begin position="266"/>
        <end position="275"/>
    </location>
</feature>
<evidence type="ECO:0000313" key="2">
    <source>
        <dbReference type="EMBL" id="SCG67964.1"/>
    </source>
</evidence>
<organism evidence="2 3">
    <name type="scientific">Micromonospora coxensis</name>
    <dbReference type="NCBI Taxonomy" id="356852"/>
    <lineage>
        <taxon>Bacteria</taxon>
        <taxon>Bacillati</taxon>
        <taxon>Actinomycetota</taxon>
        <taxon>Actinomycetes</taxon>
        <taxon>Micromonosporales</taxon>
        <taxon>Micromonosporaceae</taxon>
        <taxon>Micromonospora</taxon>
    </lineage>
</organism>
<proteinExistence type="predicted"/>
<dbReference type="InterPro" id="IPR029787">
    <property type="entry name" value="Nucleotide_cyclase"/>
</dbReference>
<dbReference type="RefSeq" id="WP_157745061.1">
    <property type="nucleotide sequence ID" value="NZ_LT607753.1"/>
</dbReference>
<dbReference type="SUPFAM" id="SSF55073">
    <property type="entry name" value="Nucleotide cyclase"/>
    <property type="match status" value="1"/>
</dbReference>
<dbReference type="AlphaFoldDB" id="A0A1C5JBI7"/>
<dbReference type="OrthoDB" id="4149396at2"/>
<evidence type="ECO:0008006" key="4">
    <source>
        <dbReference type="Google" id="ProtNLM"/>
    </source>
</evidence>
<feature type="compositionally biased region" description="Low complexity" evidence="1">
    <location>
        <begin position="200"/>
        <end position="213"/>
    </location>
</feature>
<protein>
    <recommendedName>
        <fullName evidence="4">Guanylate cyclase domain-containing protein</fullName>
    </recommendedName>
</protein>